<dbReference type="Proteomes" id="UP001208017">
    <property type="component" value="Unassembled WGS sequence"/>
</dbReference>
<reference evidence="1 2" key="1">
    <citation type="submission" date="2022-11" db="EMBL/GenBank/DDBJ databases">
        <title>Study of microbial diversity in lake waters.</title>
        <authorList>
            <person name="Zhang J."/>
        </authorList>
    </citation>
    <scope>NUCLEOTIDE SEQUENCE [LARGE SCALE GENOMIC DNA]</scope>
    <source>
        <strain evidence="1 2">DT12</strain>
    </source>
</reference>
<keyword evidence="2" id="KW-1185">Reference proteome</keyword>
<evidence type="ECO:0000313" key="2">
    <source>
        <dbReference type="Proteomes" id="UP001208017"/>
    </source>
</evidence>
<organism evidence="1 2">
    <name type="scientific">Tumebacillus lacus</name>
    <dbReference type="NCBI Taxonomy" id="2995335"/>
    <lineage>
        <taxon>Bacteria</taxon>
        <taxon>Bacillati</taxon>
        <taxon>Bacillota</taxon>
        <taxon>Bacilli</taxon>
        <taxon>Bacillales</taxon>
        <taxon>Alicyclobacillaceae</taxon>
        <taxon>Tumebacillus</taxon>
    </lineage>
</organism>
<gene>
    <name evidence="1" type="ORF">OS242_20085</name>
</gene>
<dbReference type="RefSeq" id="WP_267153462.1">
    <property type="nucleotide sequence ID" value="NZ_JAPMLT010000017.1"/>
</dbReference>
<protein>
    <submittedName>
        <fullName evidence="1">Uncharacterized protein</fullName>
    </submittedName>
</protein>
<sequence length="165" mass="18755">MIYGEKEWEVYIPRTKEQEVTDMQENRIKSGVHALYQGKEYSASYDPIHKEVELLTCDQNEAANGFLPAWKGRLEKTVGLDQIESLYHYVVYAVYGGVGVLAHIADNGKVILRDTGMGNSDDLLMLGFVQVDRDEFRKEVAMEELDQIGSTKLPMLHFKLPEDLA</sequence>
<accession>A0ABT3X976</accession>
<name>A0ABT3X976_9BACL</name>
<dbReference type="EMBL" id="JAPMLT010000017">
    <property type="protein sequence ID" value="MCX7572211.1"/>
    <property type="molecule type" value="Genomic_DNA"/>
</dbReference>
<evidence type="ECO:0000313" key="1">
    <source>
        <dbReference type="EMBL" id="MCX7572211.1"/>
    </source>
</evidence>
<proteinExistence type="predicted"/>
<comment type="caution">
    <text evidence="1">The sequence shown here is derived from an EMBL/GenBank/DDBJ whole genome shotgun (WGS) entry which is preliminary data.</text>
</comment>